<evidence type="ECO:0000256" key="1">
    <source>
        <dbReference type="SAM" id="SignalP"/>
    </source>
</evidence>
<name>A0ABP8ZM40_9ACTN</name>
<keyword evidence="1" id="KW-0732">Signal</keyword>
<dbReference type="Proteomes" id="UP001499882">
    <property type="component" value="Unassembled WGS sequence"/>
</dbReference>
<dbReference type="EMBL" id="BAABKN010000036">
    <property type="protein sequence ID" value="GAA4759302.1"/>
    <property type="molecule type" value="Genomic_DNA"/>
</dbReference>
<protein>
    <submittedName>
        <fullName evidence="2">Uncharacterized protein</fullName>
    </submittedName>
</protein>
<dbReference type="RefSeq" id="WP_345530020.1">
    <property type="nucleotide sequence ID" value="NZ_BAABKN010000036.1"/>
</dbReference>
<sequence length="182" mass="19525">MKHRTRVLAIVVAALAVTTVVAGPAYADKARYADPADATASLTDIRAVVVDHRAAKLVVGVRFTDLRRRSTGGPSGLTILIDTRSDRAGAEFLLTTGLQAGTDFQLMKVRGGEAVGEPLTCDHRVRLDFAEDRLRFAAARDCLGSPASVRIGVKMRDEFDSSHPVVDWLGEPRSWTGPLASA</sequence>
<organism evidence="2 3">
    <name type="scientific">Nocardioides endophyticus</name>
    <dbReference type="NCBI Taxonomy" id="1353775"/>
    <lineage>
        <taxon>Bacteria</taxon>
        <taxon>Bacillati</taxon>
        <taxon>Actinomycetota</taxon>
        <taxon>Actinomycetes</taxon>
        <taxon>Propionibacteriales</taxon>
        <taxon>Nocardioidaceae</taxon>
        <taxon>Nocardioides</taxon>
    </lineage>
</organism>
<proteinExistence type="predicted"/>
<comment type="caution">
    <text evidence="2">The sequence shown here is derived from an EMBL/GenBank/DDBJ whole genome shotgun (WGS) entry which is preliminary data.</text>
</comment>
<reference evidence="3" key="1">
    <citation type="journal article" date="2019" name="Int. J. Syst. Evol. Microbiol.">
        <title>The Global Catalogue of Microorganisms (GCM) 10K type strain sequencing project: providing services to taxonomists for standard genome sequencing and annotation.</title>
        <authorList>
            <consortium name="The Broad Institute Genomics Platform"/>
            <consortium name="The Broad Institute Genome Sequencing Center for Infectious Disease"/>
            <person name="Wu L."/>
            <person name="Ma J."/>
        </authorList>
    </citation>
    <scope>NUCLEOTIDE SEQUENCE [LARGE SCALE GENOMIC DNA]</scope>
    <source>
        <strain evidence="3">JCM 18532</strain>
    </source>
</reference>
<evidence type="ECO:0000313" key="3">
    <source>
        <dbReference type="Proteomes" id="UP001499882"/>
    </source>
</evidence>
<feature type="signal peptide" evidence="1">
    <location>
        <begin position="1"/>
        <end position="22"/>
    </location>
</feature>
<evidence type="ECO:0000313" key="2">
    <source>
        <dbReference type="EMBL" id="GAA4759302.1"/>
    </source>
</evidence>
<feature type="chain" id="PRO_5045240370" evidence="1">
    <location>
        <begin position="23"/>
        <end position="182"/>
    </location>
</feature>
<accession>A0ABP8ZM40</accession>
<gene>
    <name evidence="2" type="ORF">GCM10023350_51740</name>
</gene>
<keyword evidence="3" id="KW-1185">Reference proteome</keyword>